<keyword evidence="8" id="KW-0175">Coiled coil</keyword>
<keyword evidence="6" id="KW-0472">Membrane</keyword>
<dbReference type="GO" id="GO:1990281">
    <property type="term" value="C:efflux pump complex"/>
    <property type="evidence" value="ECO:0007669"/>
    <property type="project" value="TreeGrafter"/>
</dbReference>
<accession>A0A250IPC3</accession>
<feature type="coiled-coil region" evidence="8">
    <location>
        <begin position="148"/>
        <end position="175"/>
    </location>
</feature>
<evidence type="ECO:0000256" key="5">
    <source>
        <dbReference type="ARBA" id="ARBA00022692"/>
    </source>
</evidence>
<evidence type="ECO:0000313" key="9">
    <source>
        <dbReference type="EMBL" id="ATB32786.1"/>
    </source>
</evidence>
<keyword evidence="5" id="KW-0812">Transmembrane</keyword>
<dbReference type="OrthoDB" id="9814637at2"/>
<reference evidence="9 10" key="1">
    <citation type="submission" date="2017-06" db="EMBL/GenBank/DDBJ databases">
        <authorList>
            <person name="Kim H.J."/>
            <person name="Triplett B.A."/>
        </authorList>
    </citation>
    <scope>NUCLEOTIDE SEQUENCE [LARGE SCALE GENOMIC DNA]</scope>
    <source>
        <strain evidence="9 10">DSM 14713</strain>
    </source>
</reference>
<dbReference type="SUPFAM" id="SSF56954">
    <property type="entry name" value="Outer membrane efflux proteins (OEP)"/>
    <property type="match status" value="1"/>
</dbReference>
<evidence type="ECO:0000256" key="3">
    <source>
        <dbReference type="ARBA" id="ARBA00022448"/>
    </source>
</evidence>
<dbReference type="KEGG" id="mbd:MEBOL_006275"/>
<keyword evidence="7" id="KW-0998">Cell outer membrane</keyword>
<dbReference type="InterPro" id="IPR051906">
    <property type="entry name" value="TolC-like"/>
</dbReference>
<dbReference type="Gene3D" id="1.20.1600.10">
    <property type="entry name" value="Outer membrane efflux proteins (OEP)"/>
    <property type="match status" value="1"/>
</dbReference>
<evidence type="ECO:0000256" key="8">
    <source>
        <dbReference type="SAM" id="Coils"/>
    </source>
</evidence>
<keyword evidence="10" id="KW-1185">Reference proteome</keyword>
<evidence type="ECO:0000256" key="4">
    <source>
        <dbReference type="ARBA" id="ARBA00022452"/>
    </source>
</evidence>
<keyword evidence="3" id="KW-0813">Transport</keyword>
<proteinExistence type="inferred from homology"/>
<dbReference type="Proteomes" id="UP000217289">
    <property type="component" value="Chromosome"/>
</dbReference>
<dbReference type="GO" id="GO:0015562">
    <property type="term" value="F:efflux transmembrane transporter activity"/>
    <property type="evidence" value="ECO:0007669"/>
    <property type="project" value="InterPro"/>
</dbReference>
<dbReference type="AlphaFoldDB" id="A0A250IPC3"/>
<dbReference type="InterPro" id="IPR003423">
    <property type="entry name" value="OMP_efflux"/>
</dbReference>
<sequence length="440" mass="48237">MNAFVFAAVLAATPIDLEQARALSRENTQSLVALLEASSAGQDVRTARSSLLPQLRFSASAAGEYNGPQRYFTVVPLPDGTFQRQVIDVPSSSNANFSLGLTLTQLIYDRSVWARLEQSGAQFEVQRGQATEQRDASELEGIQRFFALYRTQATIQVLEANVQRSEQQLERARALFQAGRVGKAEELSAQVNLGNDRIAVVTRQSQLAANQVQLATWLAMPGAEVVSAVDPGVLRREPESAPVLTEALEQARTHRPLLVALRQQLRAAELQERIAHAGYLPRLSFQAQYQRFGPNADVVYLQPQLQNSVNGALSLSWDLFNGLSTQAATRKAEFQSKVAELNLRQAERDLEGAVRQAHATVEAQILATQLAEANRKAAADALSLATERFNAGVSSTLEVRDAQLKLTQSELTLLENRIDVELARFALMRAMGTLDSGETQ</sequence>
<dbReference type="GO" id="GO:0015288">
    <property type="term" value="F:porin activity"/>
    <property type="evidence" value="ECO:0007669"/>
    <property type="project" value="TreeGrafter"/>
</dbReference>
<name>A0A250IPC3_9BACT</name>
<dbReference type="RefSeq" id="WP_095980927.1">
    <property type="nucleotide sequence ID" value="NZ_CP022163.1"/>
</dbReference>
<comment type="subcellular location">
    <subcellularLocation>
        <location evidence="1">Cell outer membrane</location>
    </subcellularLocation>
</comment>
<protein>
    <submittedName>
        <fullName evidence="9">Outer membrane efflux protein</fullName>
    </submittedName>
</protein>
<evidence type="ECO:0000313" key="10">
    <source>
        <dbReference type="Proteomes" id="UP000217289"/>
    </source>
</evidence>
<organism evidence="9 10">
    <name type="scientific">Melittangium boletus DSM 14713</name>
    <dbReference type="NCBI Taxonomy" id="1294270"/>
    <lineage>
        <taxon>Bacteria</taxon>
        <taxon>Pseudomonadati</taxon>
        <taxon>Myxococcota</taxon>
        <taxon>Myxococcia</taxon>
        <taxon>Myxococcales</taxon>
        <taxon>Cystobacterineae</taxon>
        <taxon>Archangiaceae</taxon>
        <taxon>Melittangium</taxon>
    </lineage>
</organism>
<evidence type="ECO:0000256" key="7">
    <source>
        <dbReference type="ARBA" id="ARBA00023237"/>
    </source>
</evidence>
<evidence type="ECO:0000256" key="2">
    <source>
        <dbReference type="ARBA" id="ARBA00007613"/>
    </source>
</evidence>
<dbReference type="Pfam" id="PF02321">
    <property type="entry name" value="OEP"/>
    <property type="match status" value="2"/>
</dbReference>
<gene>
    <name evidence="9" type="ORF">MEBOL_006275</name>
</gene>
<dbReference type="EMBL" id="CP022163">
    <property type="protein sequence ID" value="ATB32786.1"/>
    <property type="molecule type" value="Genomic_DNA"/>
</dbReference>
<evidence type="ECO:0000256" key="6">
    <source>
        <dbReference type="ARBA" id="ARBA00023136"/>
    </source>
</evidence>
<keyword evidence="4" id="KW-1134">Transmembrane beta strand</keyword>
<dbReference type="GO" id="GO:0009279">
    <property type="term" value="C:cell outer membrane"/>
    <property type="evidence" value="ECO:0007669"/>
    <property type="project" value="UniProtKB-SubCell"/>
</dbReference>
<evidence type="ECO:0000256" key="1">
    <source>
        <dbReference type="ARBA" id="ARBA00004442"/>
    </source>
</evidence>
<dbReference type="PANTHER" id="PTHR30026:SF20">
    <property type="entry name" value="OUTER MEMBRANE PROTEIN TOLC"/>
    <property type="match status" value="1"/>
</dbReference>
<dbReference type="PANTHER" id="PTHR30026">
    <property type="entry name" value="OUTER MEMBRANE PROTEIN TOLC"/>
    <property type="match status" value="1"/>
</dbReference>
<comment type="similarity">
    <text evidence="2">Belongs to the outer membrane factor (OMF) (TC 1.B.17) family.</text>
</comment>